<proteinExistence type="predicted"/>
<dbReference type="Proteomes" id="UP000095283">
    <property type="component" value="Unplaced"/>
</dbReference>
<dbReference type="WBParaSite" id="Hba_17356">
    <property type="protein sequence ID" value="Hba_17356"/>
    <property type="gene ID" value="Hba_17356"/>
</dbReference>
<reference evidence="2" key="1">
    <citation type="submission" date="2016-11" db="UniProtKB">
        <authorList>
            <consortium name="WormBaseParasite"/>
        </authorList>
    </citation>
    <scope>IDENTIFICATION</scope>
</reference>
<sequence>MASVKSWDEISQEELRLIVDFSICVIIKKLFLATTVIHLILIRYGNLIFYYIILLFQVTNRIVNIFQNITMLFSALHNNSRSTLVDSGYDKSHLEDMKDLRKVVNSPDCDWKIADELDKQTEKELKSLVE</sequence>
<dbReference type="AlphaFoldDB" id="A0A1I7XJ65"/>
<organism evidence="1 2">
    <name type="scientific">Heterorhabditis bacteriophora</name>
    <name type="common">Entomopathogenic nematode worm</name>
    <dbReference type="NCBI Taxonomy" id="37862"/>
    <lineage>
        <taxon>Eukaryota</taxon>
        <taxon>Metazoa</taxon>
        <taxon>Ecdysozoa</taxon>
        <taxon>Nematoda</taxon>
        <taxon>Chromadorea</taxon>
        <taxon>Rhabditida</taxon>
        <taxon>Rhabditina</taxon>
        <taxon>Rhabditomorpha</taxon>
        <taxon>Strongyloidea</taxon>
        <taxon>Heterorhabditidae</taxon>
        <taxon>Heterorhabditis</taxon>
    </lineage>
</organism>
<protein>
    <submittedName>
        <fullName evidence="2">Uncharacterized protein</fullName>
    </submittedName>
</protein>
<keyword evidence="1" id="KW-1185">Reference proteome</keyword>
<name>A0A1I7XJ65_HETBA</name>
<accession>A0A1I7XJ65</accession>
<evidence type="ECO:0000313" key="1">
    <source>
        <dbReference type="Proteomes" id="UP000095283"/>
    </source>
</evidence>
<evidence type="ECO:0000313" key="2">
    <source>
        <dbReference type="WBParaSite" id="Hba_17356"/>
    </source>
</evidence>